<dbReference type="Proteomes" id="UP000315010">
    <property type="component" value="Unassembled WGS sequence"/>
</dbReference>
<keyword evidence="1" id="KW-0812">Transmembrane</keyword>
<proteinExistence type="predicted"/>
<organism evidence="2 3">
    <name type="scientific">Novipirellula herctigrandis</name>
    <dbReference type="NCBI Taxonomy" id="2527986"/>
    <lineage>
        <taxon>Bacteria</taxon>
        <taxon>Pseudomonadati</taxon>
        <taxon>Planctomycetota</taxon>
        <taxon>Planctomycetia</taxon>
        <taxon>Pirellulales</taxon>
        <taxon>Pirellulaceae</taxon>
        <taxon>Novipirellula</taxon>
    </lineage>
</organism>
<reference evidence="2 3" key="1">
    <citation type="submission" date="2019-02" db="EMBL/GenBank/DDBJ databases">
        <title>Deep-cultivation of Planctomycetes and their phenomic and genomic characterization uncovers novel biology.</title>
        <authorList>
            <person name="Wiegand S."/>
            <person name="Jogler M."/>
            <person name="Boedeker C."/>
            <person name="Pinto D."/>
            <person name="Vollmers J."/>
            <person name="Rivas-Marin E."/>
            <person name="Kohn T."/>
            <person name="Peeters S.H."/>
            <person name="Heuer A."/>
            <person name="Rast P."/>
            <person name="Oberbeckmann S."/>
            <person name="Bunk B."/>
            <person name="Jeske O."/>
            <person name="Meyerdierks A."/>
            <person name="Storesund J.E."/>
            <person name="Kallscheuer N."/>
            <person name="Luecker S."/>
            <person name="Lage O.M."/>
            <person name="Pohl T."/>
            <person name="Merkel B.J."/>
            <person name="Hornburger P."/>
            <person name="Mueller R.-W."/>
            <person name="Bruemmer F."/>
            <person name="Labrenz M."/>
            <person name="Spormann A.M."/>
            <person name="Op Den Camp H."/>
            <person name="Overmann J."/>
            <person name="Amann R."/>
            <person name="Jetten M.S.M."/>
            <person name="Mascher T."/>
            <person name="Medema M.H."/>
            <person name="Devos D.P."/>
            <person name="Kaster A.-K."/>
            <person name="Ovreas L."/>
            <person name="Rohde M."/>
            <person name="Galperin M.Y."/>
            <person name="Jogler C."/>
        </authorList>
    </citation>
    <scope>NUCLEOTIDE SEQUENCE [LARGE SCALE GENOMIC DNA]</scope>
    <source>
        <strain evidence="2 3">CA13</strain>
    </source>
</reference>
<dbReference type="EMBL" id="SJPJ01000001">
    <property type="protein sequence ID" value="TWT79752.1"/>
    <property type="molecule type" value="Genomic_DNA"/>
</dbReference>
<feature type="transmembrane region" description="Helical" evidence="1">
    <location>
        <begin position="89"/>
        <end position="109"/>
    </location>
</feature>
<keyword evidence="1" id="KW-1133">Transmembrane helix</keyword>
<feature type="transmembrane region" description="Helical" evidence="1">
    <location>
        <begin position="144"/>
        <end position="162"/>
    </location>
</feature>
<evidence type="ECO:0008006" key="4">
    <source>
        <dbReference type="Google" id="ProtNLM"/>
    </source>
</evidence>
<sequence>MRPKPKLPYWVYIVSLLVPLVGFAISTRGPNMLDHIGAEYDSIARAIVAGRGFSDPFEVESGPTAWMPPVLPILMAAGYWLADNDRMAVIAMFVGLQGIAIATTCLFVIRESIRIGRVGWGLLILSVGILVNFHTLFYFTHDHALLLLVSWVLFWIMTRWPSAPSGAIAVGCGVAGGIVALCSPVMAAAWAVWTAVSWRASIRSVAIAAFVSIAVISPWMIRNRVVLGRWVPIKSAGKFELWQSMCLDNDGVMDMFVMIQHPWGKDNEARRRYVELGEIAFIDTFDTETSEKFKTEPVDCLDRIANRFASATLFWEPLSANAIPQTLRVVRSIVFVFPFLAMFVILLRTDRTLAKQESAAIWIYAAVLVPYVLISYYDRYAAPLIGIKMLMVLYATASLPVSRRQPVP</sequence>
<comment type="caution">
    <text evidence="2">The sequence shown here is derived from an EMBL/GenBank/DDBJ whole genome shotgun (WGS) entry which is preliminary data.</text>
</comment>
<keyword evidence="1" id="KW-0472">Membrane</keyword>
<feature type="transmembrane region" description="Helical" evidence="1">
    <location>
        <begin position="115"/>
        <end position="137"/>
    </location>
</feature>
<feature type="transmembrane region" description="Helical" evidence="1">
    <location>
        <begin position="168"/>
        <end position="193"/>
    </location>
</feature>
<evidence type="ECO:0000313" key="2">
    <source>
        <dbReference type="EMBL" id="TWT79752.1"/>
    </source>
</evidence>
<accession>A0A5C5YXJ6</accession>
<gene>
    <name evidence="2" type="ORF">CA13_11590</name>
</gene>
<dbReference type="OrthoDB" id="136232at2"/>
<feature type="transmembrane region" description="Helical" evidence="1">
    <location>
        <begin position="329"/>
        <end position="347"/>
    </location>
</feature>
<feature type="transmembrane region" description="Helical" evidence="1">
    <location>
        <begin position="200"/>
        <end position="221"/>
    </location>
</feature>
<protein>
    <recommendedName>
        <fullName evidence="4">Glycosyltransferase RgtA/B/C/D-like domain-containing protein</fullName>
    </recommendedName>
</protein>
<evidence type="ECO:0000313" key="3">
    <source>
        <dbReference type="Proteomes" id="UP000315010"/>
    </source>
</evidence>
<dbReference type="AlphaFoldDB" id="A0A5C5YXJ6"/>
<name>A0A5C5YXJ6_9BACT</name>
<feature type="transmembrane region" description="Helical" evidence="1">
    <location>
        <begin position="359"/>
        <end position="377"/>
    </location>
</feature>
<dbReference type="RefSeq" id="WP_146394904.1">
    <property type="nucleotide sequence ID" value="NZ_SJPJ01000001.1"/>
</dbReference>
<evidence type="ECO:0000256" key="1">
    <source>
        <dbReference type="SAM" id="Phobius"/>
    </source>
</evidence>
<keyword evidence="3" id="KW-1185">Reference proteome</keyword>
<feature type="transmembrane region" description="Helical" evidence="1">
    <location>
        <begin position="383"/>
        <end position="402"/>
    </location>
</feature>
<feature type="transmembrane region" description="Helical" evidence="1">
    <location>
        <begin position="7"/>
        <end position="25"/>
    </location>
</feature>